<feature type="region of interest" description="Disordered" evidence="2">
    <location>
        <begin position="74"/>
        <end position="111"/>
    </location>
</feature>
<feature type="region of interest" description="Disordered" evidence="2">
    <location>
        <begin position="1050"/>
        <end position="1085"/>
    </location>
</feature>
<feature type="region of interest" description="Disordered" evidence="2">
    <location>
        <begin position="1318"/>
        <end position="1353"/>
    </location>
</feature>
<feature type="compositionally biased region" description="Polar residues" evidence="2">
    <location>
        <begin position="292"/>
        <end position="302"/>
    </location>
</feature>
<keyword evidence="4" id="KW-1185">Reference proteome</keyword>
<dbReference type="InterPro" id="IPR038090">
    <property type="entry name" value="Cdt1_C_WH_dom_sf"/>
</dbReference>
<dbReference type="Pfam" id="PF01722">
    <property type="entry name" value="BolA"/>
    <property type="match status" value="1"/>
</dbReference>
<evidence type="ECO:0000313" key="3">
    <source>
        <dbReference type="EMBL" id="KAG0654065.1"/>
    </source>
</evidence>
<dbReference type="InterPro" id="IPR052275">
    <property type="entry name" value="Mt_Fe-S_assembly_factor"/>
</dbReference>
<dbReference type="EMBL" id="PUHQ01000163">
    <property type="protein sequence ID" value="KAG0654065.1"/>
    <property type="molecule type" value="Genomic_DNA"/>
</dbReference>
<name>A0A9P6VU89_RHOMI</name>
<organism evidence="3 4">
    <name type="scientific">Rhodotorula mucilaginosa</name>
    <name type="common">Yeast</name>
    <name type="synonym">Rhodotorula rubra</name>
    <dbReference type="NCBI Taxonomy" id="5537"/>
    <lineage>
        <taxon>Eukaryota</taxon>
        <taxon>Fungi</taxon>
        <taxon>Dikarya</taxon>
        <taxon>Basidiomycota</taxon>
        <taxon>Pucciniomycotina</taxon>
        <taxon>Microbotryomycetes</taxon>
        <taxon>Sporidiobolales</taxon>
        <taxon>Sporidiobolaceae</taxon>
        <taxon>Rhodotorula</taxon>
    </lineage>
</organism>
<feature type="compositionally biased region" description="Low complexity" evidence="2">
    <location>
        <begin position="1050"/>
        <end position="1074"/>
    </location>
</feature>
<evidence type="ECO:0000256" key="1">
    <source>
        <dbReference type="ARBA" id="ARBA00005578"/>
    </source>
</evidence>
<dbReference type="InterPro" id="IPR036065">
    <property type="entry name" value="BolA-like_sf"/>
</dbReference>
<feature type="region of interest" description="Disordered" evidence="2">
    <location>
        <begin position="188"/>
        <end position="244"/>
    </location>
</feature>
<dbReference type="InterPro" id="IPR002634">
    <property type="entry name" value="BolA"/>
</dbReference>
<feature type="compositionally biased region" description="Low complexity" evidence="2">
    <location>
        <begin position="1319"/>
        <end position="1332"/>
    </location>
</feature>
<protein>
    <recommendedName>
        <fullName evidence="5">DNA replication factor Cdt1 C-terminal domain-containing protein</fullName>
    </recommendedName>
</protein>
<feature type="region of interest" description="Disordered" evidence="2">
    <location>
        <begin position="1236"/>
        <end position="1270"/>
    </location>
</feature>
<dbReference type="PANTHER" id="PTHR46188:SF1">
    <property type="entry name" value="BOLA-LIKE PROTEIN 3"/>
    <property type="match status" value="1"/>
</dbReference>
<feature type="region of interest" description="Disordered" evidence="2">
    <location>
        <begin position="825"/>
        <end position="850"/>
    </location>
</feature>
<feature type="compositionally biased region" description="Low complexity" evidence="2">
    <location>
        <begin position="425"/>
        <end position="436"/>
    </location>
</feature>
<evidence type="ECO:0008006" key="5">
    <source>
        <dbReference type="Google" id="ProtNLM"/>
    </source>
</evidence>
<feature type="compositionally biased region" description="Polar residues" evidence="2">
    <location>
        <begin position="81"/>
        <end position="90"/>
    </location>
</feature>
<feature type="compositionally biased region" description="Low complexity" evidence="2">
    <location>
        <begin position="1236"/>
        <end position="1268"/>
    </location>
</feature>
<gene>
    <name evidence="3" type="ORF">C6P46_002001</name>
</gene>
<reference evidence="3 4" key="1">
    <citation type="submission" date="2020-11" db="EMBL/GenBank/DDBJ databases">
        <title>Kefir isolates.</title>
        <authorList>
            <person name="Marcisauskas S."/>
            <person name="Kim Y."/>
            <person name="Blasche S."/>
        </authorList>
    </citation>
    <scope>NUCLEOTIDE SEQUENCE [LARGE SCALE GENOMIC DNA]</scope>
    <source>
        <strain evidence="3 4">KR</strain>
    </source>
</reference>
<feature type="region of interest" description="Disordered" evidence="2">
    <location>
        <begin position="1148"/>
        <end position="1170"/>
    </location>
</feature>
<feature type="compositionally biased region" description="Basic residues" evidence="2">
    <location>
        <begin position="437"/>
        <end position="447"/>
    </location>
</feature>
<dbReference type="SUPFAM" id="SSF82657">
    <property type="entry name" value="BolA-like"/>
    <property type="match status" value="1"/>
</dbReference>
<comment type="caution">
    <text evidence="3">The sequence shown here is derived from an EMBL/GenBank/DDBJ whole genome shotgun (WGS) entry which is preliminary data.</text>
</comment>
<sequence>MKANLPELKHVSMKRIWTAAAPGGGWEGEAAADDGSSASKGRVRTFRPAEGSALRAGTAACWAELCTSQLLPESRRASDVSVRQTMNGKANGSRPGRSGSAADDSSDDEFDPASFQAELDASVHSSRSLVQSWLPSNLGSEWDDAFSAQKGAVGLQGLKDAMRPARLGLGAQPAAAHKQLAEDRKIKNRLLGKTPRAPGDDGANVKLNKDAADANSSDDDEEESRAGAIGKKGKGTSNGIQDKKKDYVNPFLLPKAKPSTPLKSDVHAAADVGGKALFNAPSPAKPAPLANASPQSAASTSKPAPLVTASAFYGAGGGSQDPVGGAQLTKNQRKKERQREKAAALKRQREEESRLEEETEQQRKRTKTGDTAPGKRSADGNDELAGAKMDATERGGVETSRASSGSNDDEGGEAPSPCRSREDSAAAAAAGGASSPGKRKKKKKKKVSGGAGSGSGAAAEGPLLNLGYESVLSYVTVVQLSGLGLYPKPGLALLPPLPIALPSERAHTTMYSFSLLRASRQATCALRTAPVAAAPQFARSSFARAFSSSTLRREAPKPTDGEQALKAKLEEKLQGAKVDVQDVSGGCGSFYAISVEHESFKGLTMIKQHRLVNDLLKDDIKDMHGLQLKTKAPPDRGLAVRSGAARNPGALTFLTGGGIAPPHAPRPLIGLCGLLLLGLLERRAGGNLGSLGSDLLFGRARQRSSFSSNEMGALCVEAIVIEFITSRETAAPASAHTVQPMMASRSDSNQQSERSPTKRARAAVMPPTPPSSSSPRKRTRSDAQPHAGTSSPSSPARLLVKLNGRVYRPPSPDDLRTRAEQEADLLLQEPHETTDDLAQSRRDHKRKQIEVEMRRERLRLAAAATPSRGSAAASATSTPPRSAGRLLRFDSDDGLDVTGSPSNARDEPAASPFLPRQRAVTPPPLRRPMPASAASPLGLPFAFQADATTTMTSPKRNTARPLPPHLAALLSLHAAVERTLILHLSTAGSTIASTVSDTSTTEDGAATATVRMTNLIDLSTLGKMLASTGKRFTETELRRLVWVWQGAGASYTPPSSSSSSSPARKSPTDSSSSAMSGSIVLGRDSEDEVGGMGFLVTRARTASSSAASAANNGSSSLFNASGARVSSTYGIGITVAVRSNPQLPKLELVSPGRKGSIPTPPSPSSVGKGRDGMSIVALWTQGKEQRQREVERRLRAWADKQVKLEPGVDEDVFGSAPTVPSIPLAALPLLSPAVPAVPSTTTPSPRKSTAMIDSHAAGSRAEAAAAASDPVVSPQKFVETLLAGKPVKSKAGKAAERERALRARIEAKQAAQQKSAYHASLSALSTGGSSPTKRSLKRHGAASDADDAQSAHAAGGSDGLVTLQEVRKQNAMLSRLGSVADVVAMRCQGRPILYEEVCTAVANSPLVSIGYDEADHALSFLAEHFPDFVYVKTVGNEPWLSLRGVQRAIEVKQLVQQQLVRAGAALENV</sequence>
<evidence type="ECO:0000313" key="4">
    <source>
        <dbReference type="Proteomes" id="UP000777482"/>
    </source>
</evidence>
<feature type="compositionally biased region" description="Basic and acidic residues" evidence="2">
    <location>
        <begin position="829"/>
        <end position="841"/>
    </location>
</feature>
<proteinExistence type="inferred from homology"/>
<evidence type="ECO:0000256" key="2">
    <source>
        <dbReference type="SAM" id="MobiDB-lite"/>
    </source>
</evidence>
<feature type="region of interest" description="Disordered" evidence="2">
    <location>
        <begin position="734"/>
        <end position="797"/>
    </location>
</feature>
<feature type="region of interest" description="Disordered" evidence="2">
    <location>
        <begin position="22"/>
        <end position="44"/>
    </location>
</feature>
<feature type="compositionally biased region" description="Low complexity" evidence="2">
    <location>
        <begin position="862"/>
        <end position="884"/>
    </location>
</feature>
<dbReference type="GO" id="GO:0005759">
    <property type="term" value="C:mitochondrial matrix"/>
    <property type="evidence" value="ECO:0007669"/>
    <property type="project" value="TreeGrafter"/>
</dbReference>
<feature type="compositionally biased region" description="Polar residues" evidence="2">
    <location>
        <begin position="745"/>
        <end position="754"/>
    </location>
</feature>
<dbReference type="Proteomes" id="UP000777482">
    <property type="component" value="Unassembled WGS sequence"/>
</dbReference>
<accession>A0A9P6VU89</accession>
<dbReference type="OrthoDB" id="3366139at2759"/>
<comment type="similarity">
    <text evidence="1">Belongs to the BolA/IbaG family.</text>
</comment>
<feature type="region of interest" description="Disordered" evidence="2">
    <location>
        <begin position="862"/>
        <end position="924"/>
    </location>
</feature>
<dbReference type="PANTHER" id="PTHR46188">
    <property type="entry name" value="BOLA-LIKE PROTEIN 3"/>
    <property type="match status" value="1"/>
</dbReference>
<dbReference type="Gene3D" id="3.30.300.90">
    <property type="entry name" value="BolA-like"/>
    <property type="match status" value="1"/>
</dbReference>
<feature type="region of interest" description="Disordered" evidence="2">
    <location>
        <begin position="276"/>
        <end position="460"/>
    </location>
</feature>
<feature type="compositionally biased region" description="Basic and acidic residues" evidence="2">
    <location>
        <begin position="337"/>
        <end position="352"/>
    </location>
</feature>
<dbReference type="Gene3D" id="1.10.10.1420">
    <property type="entry name" value="DNA replication factor Cdt1, C-terminal WH domain"/>
    <property type="match status" value="1"/>
</dbReference>